<evidence type="ECO:0000256" key="2">
    <source>
        <dbReference type="ARBA" id="ARBA00022490"/>
    </source>
</evidence>
<evidence type="ECO:0000256" key="3">
    <source>
        <dbReference type="ARBA" id="ARBA00022670"/>
    </source>
</evidence>
<accession>A0ABR4WU52</accession>
<name>A0ABR4WU52_9GAMM</name>
<gene>
    <name evidence="8" type="ORF">FP66_04545</name>
</gene>
<dbReference type="InterPro" id="IPR023562">
    <property type="entry name" value="ClpP/TepA"/>
</dbReference>
<dbReference type="SUPFAM" id="SSF52096">
    <property type="entry name" value="ClpP/crotonase"/>
    <property type="match status" value="1"/>
</dbReference>
<dbReference type="NCBIfam" id="NF045542">
    <property type="entry name" value="Clp_rel_HeadMat"/>
    <property type="match status" value="1"/>
</dbReference>
<keyword evidence="4" id="KW-0378">Hydrolase</keyword>
<evidence type="ECO:0000256" key="4">
    <source>
        <dbReference type="ARBA" id="ARBA00022801"/>
    </source>
</evidence>
<keyword evidence="9" id="KW-1185">Reference proteome</keyword>
<evidence type="ECO:0000256" key="7">
    <source>
        <dbReference type="SAM" id="MobiDB-lite"/>
    </source>
</evidence>
<comment type="caution">
    <text evidence="8">The sequence shown here is derived from an EMBL/GenBank/DDBJ whole genome shotgun (WGS) entry which is preliminary data.</text>
</comment>
<dbReference type="Proteomes" id="UP000029721">
    <property type="component" value="Unassembled WGS sequence"/>
</dbReference>
<evidence type="ECO:0000313" key="8">
    <source>
        <dbReference type="EMBL" id="KGE78268.1"/>
    </source>
</evidence>
<feature type="compositionally biased region" description="Pro residues" evidence="7">
    <location>
        <begin position="248"/>
        <end position="263"/>
    </location>
</feature>
<comment type="similarity">
    <text evidence="1 6">Belongs to the peptidase S14 family.</text>
</comment>
<dbReference type="Pfam" id="PF25209">
    <property type="entry name" value="Phage_capsid_4"/>
    <property type="match status" value="1"/>
</dbReference>
<protein>
    <recommendedName>
        <fullName evidence="6">ATP-dependent Clp protease proteolytic subunit</fullName>
    </recommendedName>
</protein>
<dbReference type="InterPro" id="IPR029045">
    <property type="entry name" value="ClpP/crotonase-like_dom_sf"/>
</dbReference>
<evidence type="ECO:0000256" key="5">
    <source>
        <dbReference type="ARBA" id="ARBA00022825"/>
    </source>
</evidence>
<dbReference type="PRINTS" id="PR00127">
    <property type="entry name" value="CLPPROTEASEP"/>
</dbReference>
<sequence length="707" mass="75941">MPTPHQTAPILAPMAKTPIDAVPSESWYRMRAIRKGVAEIALYDEIGGWGITAREFANELNAYGDLSLINLHIHSPGGDVFEGMAIYNLLAQHPARVEVFIDGLAASMGSVIAMVGDQITIPENAMMMIHRPWGIQGGDADEMRRYADLLDKVEANLISAYTKKSSLSDDEVRELLAAETWFTGPEAVERGFADQLAEPLTAAASLKSHRIEEFSNMPDAMKHLMSPRGQGPKPEPQPAAPSAGADPAPAPQNSPEPQPPAPRFTPVADPAPSAAAQPQPSQAPTMADFQRQEQARREEVKAVFAPFNGVHDQLERECLDDMSVDAGAAQTKLLAALGSGTTPSAAPRRDAGAHAGNGNIVGDGILNAITSRIGMEEAEKDNVFSGMTLAELARASLSERGVGIAGMDRRSIVGMAFTHSSSDFGNLLADVAHKAMLKGFEEADETFQQWTARGVLTDFKPTKRVDLSTFPSLAKVSEGAEYSYGTTGDRGETITLATYGKLLSITREAIINDDLSAFDRIPRMMGRAAIRTVGDLVYAVLTSNPSMSDGTALFHSNHKNLLSGGALSIARIDEAKTKMRTQKDGKATLNIRPAHLLTPVAMESTARALLAAEFDPAYTESRVPNPVRGMVDVIADARLDDASATTSYMTASPDMYDTIEVGYLDGNDRPYLEQQQGFTTDGAVFKVRMDAAVAPMSWRTMTKLPGP</sequence>
<dbReference type="Gene3D" id="3.90.226.10">
    <property type="entry name" value="2-enoyl-CoA Hydratase, Chain A, domain 1"/>
    <property type="match status" value="1"/>
</dbReference>
<dbReference type="InterPro" id="IPR001907">
    <property type="entry name" value="ClpP"/>
</dbReference>
<dbReference type="CDD" id="cd22541">
    <property type="entry name" value="SP5_N"/>
    <property type="match status" value="1"/>
</dbReference>
<dbReference type="EMBL" id="JOKD01000020">
    <property type="protein sequence ID" value="KGE78268.1"/>
    <property type="molecule type" value="Genomic_DNA"/>
</dbReference>
<keyword evidence="5" id="KW-0720">Serine protease</keyword>
<dbReference type="CDD" id="cd07016">
    <property type="entry name" value="S14_ClpP_1"/>
    <property type="match status" value="1"/>
</dbReference>
<keyword evidence="3" id="KW-0645">Protease</keyword>
<dbReference type="Pfam" id="PF00574">
    <property type="entry name" value="CLP_protease"/>
    <property type="match status" value="1"/>
</dbReference>
<dbReference type="PANTHER" id="PTHR10381:SF70">
    <property type="entry name" value="ATP-DEPENDENT CLP PROTEASE PROTEOLYTIC SUBUNIT"/>
    <property type="match status" value="1"/>
</dbReference>
<keyword evidence="2" id="KW-0963">Cytoplasm</keyword>
<organism evidence="8 9">
    <name type="scientific">Halomonas salina</name>
    <dbReference type="NCBI Taxonomy" id="42565"/>
    <lineage>
        <taxon>Bacteria</taxon>
        <taxon>Pseudomonadati</taxon>
        <taxon>Pseudomonadota</taxon>
        <taxon>Gammaproteobacteria</taxon>
        <taxon>Oceanospirillales</taxon>
        <taxon>Halomonadaceae</taxon>
        <taxon>Halomonas</taxon>
    </lineage>
</organism>
<feature type="region of interest" description="Disordered" evidence="7">
    <location>
        <begin position="221"/>
        <end position="297"/>
    </location>
</feature>
<proteinExistence type="inferred from homology"/>
<evidence type="ECO:0000256" key="1">
    <source>
        <dbReference type="ARBA" id="ARBA00007039"/>
    </source>
</evidence>
<dbReference type="PANTHER" id="PTHR10381">
    <property type="entry name" value="ATP-DEPENDENT CLP PROTEASE PROTEOLYTIC SUBUNIT"/>
    <property type="match status" value="1"/>
</dbReference>
<reference evidence="8 9" key="1">
    <citation type="submission" date="2014-06" db="EMBL/GenBank/DDBJ databases">
        <title>Draft genome sequence of an extremely salt tolerant bacteria Halomonas salina/CIFRI 1.</title>
        <authorList>
            <person name="Behera B.D."/>
            <person name="Meena D.K."/>
            <person name="Das P."/>
            <person name="Maharana J."/>
            <person name="Paria P."/>
            <person name="Sharma A.P."/>
            <person name="Shamsudheen K.V."/>
            <person name="Rijit J."/>
            <person name="Dixit V."/>
            <person name="Verma A."/>
            <person name="Scaria V."/>
            <person name="Sivasubbu S."/>
        </authorList>
    </citation>
    <scope>NUCLEOTIDE SEQUENCE [LARGE SCALE GENOMIC DNA]</scope>
    <source>
        <strain evidence="8 9">CIFRI 1</strain>
    </source>
</reference>
<evidence type="ECO:0000313" key="9">
    <source>
        <dbReference type="Proteomes" id="UP000029721"/>
    </source>
</evidence>
<dbReference type="RefSeq" id="WP_035595482.1">
    <property type="nucleotide sequence ID" value="NZ_JOKD01000020.1"/>
</dbReference>
<dbReference type="NCBIfam" id="NF045540">
    <property type="entry name" value="scaf_prot_MCP1"/>
    <property type="match status" value="1"/>
</dbReference>
<feature type="compositionally biased region" description="Low complexity" evidence="7">
    <location>
        <begin position="270"/>
        <end position="284"/>
    </location>
</feature>
<evidence type="ECO:0000256" key="6">
    <source>
        <dbReference type="RuleBase" id="RU003567"/>
    </source>
</evidence>